<dbReference type="OrthoDB" id="45365at2759"/>
<keyword evidence="4" id="KW-1185">Reference proteome</keyword>
<accession>A0A2P6RRD0</accession>
<dbReference type="Pfam" id="PF00646">
    <property type="entry name" value="F-box"/>
    <property type="match status" value="1"/>
</dbReference>
<dbReference type="InterPro" id="IPR001810">
    <property type="entry name" value="F-box_dom"/>
</dbReference>
<organism evidence="3 4">
    <name type="scientific">Rosa chinensis</name>
    <name type="common">China rose</name>
    <dbReference type="NCBI Taxonomy" id="74649"/>
    <lineage>
        <taxon>Eukaryota</taxon>
        <taxon>Viridiplantae</taxon>
        <taxon>Streptophyta</taxon>
        <taxon>Embryophyta</taxon>
        <taxon>Tracheophyta</taxon>
        <taxon>Spermatophyta</taxon>
        <taxon>Magnoliopsida</taxon>
        <taxon>eudicotyledons</taxon>
        <taxon>Gunneridae</taxon>
        <taxon>Pentapetalae</taxon>
        <taxon>rosids</taxon>
        <taxon>fabids</taxon>
        <taxon>Rosales</taxon>
        <taxon>Rosaceae</taxon>
        <taxon>Rosoideae</taxon>
        <taxon>Rosoideae incertae sedis</taxon>
        <taxon>Rosa</taxon>
    </lineage>
</organism>
<evidence type="ECO:0000259" key="2">
    <source>
        <dbReference type="Pfam" id="PF25210"/>
    </source>
</evidence>
<dbReference type="SMART" id="SM00612">
    <property type="entry name" value="Kelch"/>
    <property type="match status" value="2"/>
</dbReference>
<dbReference type="Gene3D" id="2.120.10.80">
    <property type="entry name" value="Kelch-type beta propeller"/>
    <property type="match status" value="1"/>
</dbReference>
<dbReference type="AlphaFoldDB" id="A0A2P6RRD0"/>
<sequence>MSTTATSSESTAELIPSLPYDVASNCLARIPRHYHPILSILSKPIRSLLSSPFFFTTRSLLNSAQHLLYLTLRSPDHRATWFALYQNPNPRNDAVRLLVPIPPVPIPAVGAAYAVVGPEIYVLGGSVNDAPSNNVWVLDCRFHTWHAGPPMRVAREFAAAGVVDGRIFVIGGCVTDSWTRSKYWAEALDPGSGVWEAVPSPVEVRGKWMHASAVIGGRVYALADRGGVVYDPRTRVWEGVEKRMDMGWRGRACVVHGMLYCYDYLGKIRGFDVKNRMWKELKGVEKKLPKFLCGATMANVGENLVVLWETKGNGKDMEIWCAEIEVKENGDGELWGRIDWSQKLLSVPKHSNIVQCLAVDV</sequence>
<dbReference type="Proteomes" id="UP000238479">
    <property type="component" value="Chromosome 2"/>
</dbReference>
<dbReference type="EMBL" id="PDCK01000040">
    <property type="protein sequence ID" value="PRQ48951.1"/>
    <property type="molecule type" value="Genomic_DNA"/>
</dbReference>
<reference evidence="3 4" key="1">
    <citation type="journal article" date="2018" name="Nat. Genet.">
        <title>The Rosa genome provides new insights in the design of modern roses.</title>
        <authorList>
            <person name="Bendahmane M."/>
        </authorList>
    </citation>
    <scope>NUCLEOTIDE SEQUENCE [LARGE SCALE GENOMIC DNA]</scope>
    <source>
        <strain evidence="4">cv. Old Blush</strain>
    </source>
</reference>
<dbReference type="InterPro" id="IPR015915">
    <property type="entry name" value="Kelch-typ_b-propeller"/>
</dbReference>
<feature type="domain" description="FKB95-like N-terminal Kelch" evidence="2">
    <location>
        <begin position="81"/>
        <end position="344"/>
    </location>
</feature>
<dbReference type="InterPro" id="IPR006652">
    <property type="entry name" value="Kelch_1"/>
</dbReference>
<dbReference type="OMA" id="WMHGNAV"/>
<dbReference type="CDD" id="cd22152">
    <property type="entry name" value="F-box_AtAFR-like"/>
    <property type="match status" value="1"/>
</dbReference>
<dbReference type="PANTHER" id="PTHR24414">
    <property type="entry name" value="F-BOX/KELCH-REPEAT PROTEIN SKIP4"/>
    <property type="match status" value="1"/>
</dbReference>
<dbReference type="InterPro" id="IPR050354">
    <property type="entry name" value="F-box/kelch-repeat_ARATH"/>
</dbReference>
<dbReference type="SUPFAM" id="SSF117281">
    <property type="entry name" value="Kelch motif"/>
    <property type="match status" value="1"/>
</dbReference>
<feature type="domain" description="F-box" evidence="1">
    <location>
        <begin position="15"/>
        <end position="55"/>
    </location>
</feature>
<evidence type="ECO:0000313" key="4">
    <source>
        <dbReference type="Proteomes" id="UP000238479"/>
    </source>
</evidence>
<evidence type="ECO:0000313" key="3">
    <source>
        <dbReference type="EMBL" id="PRQ48951.1"/>
    </source>
</evidence>
<proteinExistence type="predicted"/>
<gene>
    <name evidence="3" type="ORF">RchiOBHm_Chr2g0116481</name>
</gene>
<dbReference type="PANTHER" id="PTHR24414:SF23">
    <property type="entry name" value="F-BOX_KELCH-REPEAT PROTEIN SKIP6"/>
    <property type="match status" value="1"/>
</dbReference>
<dbReference type="Pfam" id="PF25210">
    <property type="entry name" value="Kelch_FKB95"/>
    <property type="match status" value="1"/>
</dbReference>
<dbReference type="InterPro" id="IPR057499">
    <property type="entry name" value="Kelch_FKB95"/>
</dbReference>
<protein>
    <submittedName>
        <fullName evidence="3">Putative kelch-type beta propeller</fullName>
    </submittedName>
</protein>
<dbReference type="Gramene" id="PRQ48951">
    <property type="protein sequence ID" value="PRQ48951"/>
    <property type="gene ID" value="RchiOBHm_Chr2g0116481"/>
</dbReference>
<evidence type="ECO:0000259" key="1">
    <source>
        <dbReference type="Pfam" id="PF00646"/>
    </source>
</evidence>
<comment type="caution">
    <text evidence="3">The sequence shown here is derived from an EMBL/GenBank/DDBJ whole genome shotgun (WGS) entry which is preliminary data.</text>
</comment>
<name>A0A2P6RRD0_ROSCH</name>